<dbReference type="InterPro" id="IPR010998">
    <property type="entry name" value="Integrase_recombinase_N"/>
</dbReference>
<evidence type="ECO:0000313" key="8">
    <source>
        <dbReference type="EMBL" id="CAG9164512.1"/>
    </source>
</evidence>
<accession>A0ABN7XXT1</accession>
<evidence type="ECO:0000256" key="3">
    <source>
        <dbReference type="ARBA" id="ARBA00023125"/>
    </source>
</evidence>
<proteinExistence type="predicted"/>
<dbReference type="SUPFAM" id="SSF56349">
    <property type="entry name" value="DNA breaking-rejoining enzymes"/>
    <property type="match status" value="1"/>
</dbReference>
<keyword evidence="2" id="KW-0229">DNA integration</keyword>
<keyword evidence="3 5" id="KW-0238">DNA-binding</keyword>
<dbReference type="PANTHER" id="PTHR30349">
    <property type="entry name" value="PHAGE INTEGRASE-RELATED"/>
    <property type="match status" value="1"/>
</dbReference>
<comment type="caution">
    <text evidence="8">The sequence shown here is derived from an EMBL/GenBank/DDBJ whole genome shotgun (WGS) entry which is preliminary data.</text>
</comment>
<dbReference type="Proteomes" id="UP000706525">
    <property type="component" value="Unassembled WGS sequence"/>
</dbReference>
<evidence type="ECO:0000259" key="6">
    <source>
        <dbReference type="PROSITE" id="PS51898"/>
    </source>
</evidence>
<organism evidence="8 9">
    <name type="scientific">Cupriavidus pampae</name>
    <dbReference type="NCBI Taxonomy" id="659251"/>
    <lineage>
        <taxon>Bacteria</taxon>
        <taxon>Pseudomonadati</taxon>
        <taxon>Pseudomonadota</taxon>
        <taxon>Betaproteobacteria</taxon>
        <taxon>Burkholderiales</taxon>
        <taxon>Burkholderiaceae</taxon>
        <taxon>Cupriavidus</taxon>
    </lineage>
</organism>
<evidence type="ECO:0000256" key="2">
    <source>
        <dbReference type="ARBA" id="ARBA00022908"/>
    </source>
</evidence>
<dbReference type="InterPro" id="IPR044068">
    <property type="entry name" value="CB"/>
</dbReference>
<protein>
    <submittedName>
        <fullName evidence="8">Tyrosine recombinase XerC</fullName>
    </submittedName>
</protein>
<gene>
    <name evidence="8" type="primary">xerC_1</name>
    <name evidence="8" type="ORF">LMG32289_00855</name>
</gene>
<evidence type="ECO:0000313" key="9">
    <source>
        <dbReference type="Proteomes" id="UP000706525"/>
    </source>
</evidence>
<dbReference type="Gene3D" id="1.10.443.10">
    <property type="entry name" value="Intergrase catalytic core"/>
    <property type="match status" value="1"/>
</dbReference>
<dbReference type="InterPro" id="IPR050090">
    <property type="entry name" value="Tyrosine_recombinase_XerCD"/>
</dbReference>
<name>A0ABN7XXT1_9BURK</name>
<evidence type="ECO:0000259" key="7">
    <source>
        <dbReference type="PROSITE" id="PS51900"/>
    </source>
</evidence>
<dbReference type="InterPro" id="IPR022169">
    <property type="entry name" value="DUF3701"/>
</dbReference>
<dbReference type="PANTHER" id="PTHR30349:SF81">
    <property type="entry name" value="TYROSINE RECOMBINASE XERC"/>
    <property type="match status" value="1"/>
</dbReference>
<dbReference type="InterPro" id="IPR002104">
    <property type="entry name" value="Integrase_catalytic"/>
</dbReference>
<keyword evidence="1" id="KW-0159">Chromosome partition</keyword>
<dbReference type="RefSeq" id="WP_223982267.1">
    <property type="nucleotide sequence ID" value="NZ_CAJZAG010000001.1"/>
</dbReference>
<evidence type="ECO:0000256" key="1">
    <source>
        <dbReference type="ARBA" id="ARBA00022829"/>
    </source>
</evidence>
<dbReference type="InterPro" id="IPR011010">
    <property type="entry name" value="DNA_brk_join_enz"/>
</dbReference>
<dbReference type="CDD" id="cd00397">
    <property type="entry name" value="DNA_BRE_C"/>
    <property type="match status" value="1"/>
</dbReference>
<dbReference type="PROSITE" id="PS51900">
    <property type="entry name" value="CB"/>
    <property type="match status" value="1"/>
</dbReference>
<feature type="domain" description="Core-binding (CB)" evidence="7">
    <location>
        <begin position="229"/>
        <end position="331"/>
    </location>
</feature>
<feature type="domain" description="Tyr recombinase" evidence="6">
    <location>
        <begin position="357"/>
        <end position="564"/>
    </location>
</feature>
<dbReference type="Pfam" id="PF00589">
    <property type="entry name" value="Phage_integrase"/>
    <property type="match status" value="1"/>
</dbReference>
<dbReference type="Gene3D" id="1.10.150.130">
    <property type="match status" value="1"/>
</dbReference>
<evidence type="ECO:0000256" key="4">
    <source>
        <dbReference type="ARBA" id="ARBA00023172"/>
    </source>
</evidence>
<reference evidence="8 9" key="1">
    <citation type="submission" date="2021-08" db="EMBL/GenBank/DDBJ databases">
        <authorList>
            <person name="Peeters C."/>
        </authorList>
    </citation>
    <scope>NUCLEOTIDE SEQUENCE [LARGE SCALE GENOMIC DNA]</scope>
    <source>
        <strain evidence="8 9">LMG 32289</strain>
    </source>
</reference>
<dbReference type="EMBL" id="CAJZAG010000001">
    <property type="protein sequence ID" value="CAG9164512.1"/>
    <property type="molecule type" value="Genomic_DNA"/>
</dbReference>
<keyword evidence="4" id="KW-0233">DNA recombination</keyword>
<evidence type="ECO:0000256" key="5">
    <source>
        <dbReference type="PROSITE-ProRule" id="PRU01248"/>
    </source>
</evidence>
<dbReference type="PROSITE" id="PS51898">
    <property type="entry name" value="TYR_RECOMBINASE"/>
    <property type="match status" value="1"/>
</dbReference>
<dbReference type="Pfam" id="PF12482">
    <property type="entry name" value="DUF3701"/>
    <property type="match status" value="1"/>
</dbReference>
<dbReference type="InterPro" id="IPR013762">
    <property type="entry name" value="Integrase-like_cat_sf"/>
</dbReference>
<keyword evidence="9" id="KW-1185">Reference proteome</keyword>
<sequence>MPRPPLVALPGLIPATATVAFPSADAMAALRAWYEGTPSRMAVERFWPGALTPGRSARGVIGELRRTLTEFARERQRDDLVALFCCSADRRKAFAADVTRAIEALRRLPPAEPQITDFVDVWLPARAAAALRAHGLNTLADLTVRIPRRKRWWVAIDGLGARSAQAIEAFFAAHPRLTERARALVMASPASASAAPRIVPWEDIVLPKEIDGSHGIFRAPHSMCALSANNDYDAVKAWLALHEAPATARAYRKEAERLLLWAMLERSKPLSSLTAEDATAYRAFLRAPASRWVGPARPRPSHEWRPFTGALAPRSIAYALGVIGALFRWLIAQRYVLANPFAGLKVRGAHRAADLDASRAFTEGEWALVRALADGLEWSQGWKPDAATRLRFLLDFGYATGLRAAELVGVTLGGIEVGSRGERWLHLIGKGERRGKVVLPSMANQALEQYLLVRGLPVTPALWDRRAPILANLEDGTPITTPRLRAVLQRFLAFAAKSIERDHPPLADKLLRTTPHWLRHTHATHALANGASLTTVRDNLRHASITTTSRYLHDDDLQRSSQLEKAFAKRDEREP</sequence>